<organism evidence="3 4">
    <name type="scientific">Sphingomonas leidyi</name>
    <dbReference type="NCBI Taxonomy" id="68569"/>
    <lineage>
        <taxon>Bacteria</taxon>
        <taxon>Pseudomonadati</taxon>
        <taxon>Pseudomonadota</taxon>
        <taxon>Alphaproteobacteria</taxon>
        <taxon>Sphingomonadales</taxon>
        <taxon>Sphingomonadaceae</taxon>
        <taxon>Sphingomonas</taxon>
    </lineage>
</organism>
<name>A0A7X5ZVP4_9SPHN</name>
<dbReference type="PANTHER" id="PTHR12598">
    <property type="entry name" value="COPPER HOMEOSTASIS PROTEIN CUTC"/>
    <property type="match status" value="1"/>
</dbReference>
<sequence>MNMLLEICVDDVSGIDAAVAGGADRLELCASLELGGLTPSAALVERAVATGCPVHMMIRPVSGDFVLDGAAIALMREEIRLGAWCGIAGVVLGATRPQGGLDYDALARFREAARDVRIVLHRAIDLVADPVEAVRRVAALGYDKILSSGGAPRAIDGAATLAAMVEAAGEHLSIIAGSGITSDNVAWLLEHTGVREVHASASCPGPAPHPDALGFGFARGPRNRTDAGRVRALREAIAQWKRSRRTAELDGLR</sequence>
<evidence type="ECO:0000313" key="3">
    <source>
        <dbReference type="EMBL" id="NIJ64949.1"/>
    </source>
</evidence>
<dbReference type="AlphaFoldDB" id="A0A7X5ZVP4"/>
<dbReference type="InterPro" id="IPR005627">
    <property type="entry name" value="CutC-like"/>
</dbReference>
<dbReference type="Gene3D" id="3.20.20.380">
    <property type="entry name" value="Copper homeostasis (CutC) domain"/>
    <property type="match status" value="1"/>
</dbReference>
<gene>
    <name evidence="2" type="primary">cutC</name>
    <name evidence="3" type="ORF">FHR20_001880</name>
</gene>
<protein>
    <recommendedName>
        <fullName evidence="2">PF03932 family protein CutC</fullName>
    </recommendedName>
</protein>
<dbReference type="PANTHER" id="PTHR12598:SF0">
    <property type="entry name" value="COPPER HOMEOSTASIS PROTEIN CUTC HOMOLOG"/>
    <property type="match status" value="1"/>
</dbReference>
<comment type="subcellular location">
    <subcellularLocation>
        <location evidence="2">Cytoplasm</location>
    </subcellularLocation>
</comment>
<comment type="caution">
    <text evidence="3">The sequence shown here is derived from an EMBL/GenBank/DDBJ whole genome shotgun (WGS) entry which is preliminary data.</text>
</comment>
<dbReference type="RefSeq" id="WP_167299245.1">
    <property type="nucleotide sequence ID" value="NZ_CP170557.1"/>
</dbReference>
<keyword evidence="2" id="KW-0963">Cytoplasm</keyword>
<dbReference type="GO" id="GO:0005737">
    <property type="term" value="C:cytoplasm"/>
    <property type="evidence" value="ECO:0007669"/>
    <property type="project" value="UniProtKB-SubCell"/>
</dbReference>
<evidence type="ECO:0000256" key="1">
    <source>
        <dbReference type="ARBA" id="ARBA00007768"/>
    </source>
</evidence>
<proteinExistence type="inferred from homology"/>
<dbReference type="GO" id="GO:0005507">
    <property type="term" value="F:copper ion binding"/>
    <property type="evidence" value="ECO:0007669"/>
    <property type="project" value="TreeGrafter"/>
</dbReference>
<dbReference type="Proteomes" id="UP000564677">
    <property type="component" value="Unassembled WGS sequence"/>
</dbReference>
<keyword evidence="4" id="KW-1185">Reference proteome</keyword>
<dbReference type="Pfam" id="PF03932">
    <property type="entry name" value="CutC"/>
    <property type="match status" value="1"/>
</dbReference>
<evidence type="ECO:0000313" key="4">
    <source>
        <dbReference type="Proteomes" id="UP000564677"/>
    </source>
</evidence>
<dbReference type="InterPro" id="IPR036822">
    <property type="entry name" value="CutC-like_dom_sf"/>
</dbReference>
<comment type="caution">
    <text evidence="2">Once thought to be involved in copper homeostasis, experiments in E.coli have shown this is not the case.</text>
</comment>
<comment type="similarity">
    <text evidence="1 2">Belongs to the CutC family.</text>
</comment>
<accession>A0A7X5ZVP4</accession>
<dbReference type="SUPFAM" id="SSF110395">
    <property type="entry name" value="CutC-like"/>
    <property type="match status" value="1"/>
</dbReference>
<dbReference type="EMBL" id="JAASQV010000001">
    <property type="protein sequence ID" value="NIJ64949.1"/>
    <property type="molecule type" value="Genomic_DNA"/>
</dbReference>
<evidence type="ECO:0000256" key="2">
    <source>
        <dbReference type="HAMAP-Rule" id="MF_00795"/>
    </source>
</evidence>
<reference evidence="3 4" key="1">
    <citation type="submission" date="2020-03" db="EMBL/GenBank/DDBJ databases">
        <title>Genomic Encyclopedia of Type Strains, Phase IV (KMG-IV): sequencing the most valuable type-strain genomes for metagenomic binning, comparative biology and taxonomic classification.</title>
        <authorList>
            <person name="Goeker M."/>
        </authorList>
    </citation>
    <scope>NUCLEOTIDE SEQUENCE [LARGE SCALE GENOMIC DNA]</scope>
    <source>
        <strain evidence="3 4">DSM 4733</strain>
    </source>
</reference>
<dbReference type="HAMAP" id="MF_00795">
    <property type="entry name" value="CutC"/>
    <property type="match status" value="1"/>
</dbReference>